<evidence type="ECO:0000256" key="16">
    <source>
        <dbReference type="ARBA" id="ARBA00057369"/>
    </source>
</evidence>
<name>A0AAW4PFM8_9EURY</name>
<evidence type="ECO:0000313" key="18">
    <source>
        <dbReference type="EMBL" id="MBX0297216.1"/>
    </source>
</evidence>
<dbReference type="SMART" id="SM00382">
    <property type="entry name" value="AAA"/>
    <property type="match status" value="1"/>
</dbReference>
<evidence type="ECO:0000256" key="12">
    <source>
        <dbReference type="ARBA" id="ARBA00038781"/>
    </source>
</evidence>
<comment type="subcellular location">
    <subcellularLocation>
        <location evidence="1">Cell membrane</location>
        <topology evidence="1">Peripheral membrane protein</topology>
    </subcellularLocation>
</comment>
<dbReference type="Gene3D" id="2.40.50.140">
    <property type="entry name" value="Nucleic acid-binding proteins"/>
    <property type="match status" value="1"/>
</dbReference>
<gene>
    <name evidence="18" type="ORF">EGH23_20270</name>
</gene>
<comment type="subunit">
    <text evidence="12">The complex is composed of two ATP-binding proteins (WtpC), two transmembrane proteins (WtpB) and a solute-binding protein (WtpA).</text>
</comment>
<dbReference type="SUPFAM" id="SSF50331">
    <property type="entry name" value="MOP-like"/>
    <property type="match status" value="1"/>
</dbReference>
<dbReference type="InterPro" id="IPR027417">
    <property type="entry name" value="P-loop_NTPase"/>
</dbReference>
<reference evidence="18 19" key="1">
    <citation type="submission" date="2021-06" db="EMBL/GenBank/DDBJ databases">
        <title>Halomicroarcula sp. a new haloarchaeum isolated from saline soil.</title>
        <authorList>
            <person name="Duran-Viseras A."/>
            <person name="Sanchez-Porro C."/>
            <person name="Ventosa A."/>
        </authorList>
    </citation>
    <scope>NUCLEOTIDE SEQUENCE [LARGE SCALE GENOMIC DNA]</scope>
    <source>
        <strain evidence="18 19">F27</strain>
    </source>
</reference>
<sequence>MAQIELDGISKHYGDLEAVSGVSTTVEDGELLCLLGPSGCGKSTTLRMIGGLEMPTEGTVRLNGEDITNVPPYDRDTSIVFQNWELFPHKSVLENVAFGLKMSDIGTEERHERAEELLERVEMSGYGSHDPTDLSGGQKQRVALARSLAVDPSVLLLDEPLSNLDKRLREQMEIHLKEIHEEFDKTFIYVTHNQDEAFTLADRIGIMNNGQLVQVGDPMAVYQNPTNRFTEEFLGDTNFVEGQVSDSGGELRVKTGFGVSIPLSGETAVAPGDTIHLSLRPEFLTLSPSDDQQATPVAATDGGHTVRGTLEDILYQGSTIRYSVSVSGTSLFVERHVGDRLEFSTGDSVQLQWDTDDVLLFRADGKKLEG</sequence>
<evidence type="ECO:0000256" key="8">
    <source>
        <dbReference type="ARBA" id="ARBA00023004"/>
    </source>
</evidence>
<keyword evidence="3" id="KW-1003">Cell membrane</keyword>
<evidence type="ECO:0000256" key="7">
    <source>
        <dbReference type="ARBA" id="ARBA00022840"/>
    </source>
</evidence>
<dbReference type="SUPFAM" id="SSF52540">
    <property type="entry name" value="P-loop containing nucleoside triphosphate hydrolases"/>
    <property type="match status" value="1"/>
</dbReference>
<dbReference type="InterPro" id="IPR015853">
    <property type="entry name" value="ABC_transpr_FbpC"/>
</dbReference>
<keyword evidence="19" id="KW-1185">Reference proteome</keyword>
<keyword evidence="10" id="KW-0472">Membrane</keyword>
<comment type="caution">
    <text evidence="18">The sequence shown here is derived from an EMBL/GenBank/DDBJ whole genome shotgun (WGS) entry which is preliminary data.</text>
</comment>
<evidence type="ECO:0000313" key="19">
    <source>
        <dbReference type="Proteomes" id="UP001430455"/>
    </source>
</evidence>
<dbReference type="GO" id="GO:0015408">
    <property type="term" value="F:ABC-type ferric iron transporter activity"/>
    <property type="evidence" value="ECO:0007669"/>
    <property type="project" value="InterPro"/>
</dbReference>
<keyword evidence="2" id="KW-0813">Transport</keyword>
<dbReference type="PROSITE" id="PS00211">
    <property type="entry name" value="ABC_TRANSPORTER_1"/>
    <property type="match status" value="1"/>
</dbReference>
<evidence type="ECO:0000256" key="6">
    <source>
        <dbReference type="ARBA" id="ARBA00022741"/>
    </source>
</evidence>
<feature type="domain" description="ABC transporter" evidence="17">
    <location>
        <begin position="4"/>
        <end position="234"/>
    </location>
</feature>
<dbReference type="InterPro" id="IPR008995">
    <property type="entry name" value="Mo/tungstate-bd_C_term_dom"/>
</dbReference>
<accession>A0AAW4PFM8</accession>
<dbReference type="InterPro" id="IPR017871">
    <property type="entry name" value="ABC_transporter-like_CS"/>
</dbReference>
<evidence type="ECO:0000256" key="9">
    <source>
        <dbReference type="ARBA" id="ARBA00023065"/>
    </source>
</evidence>
<dbReference type="PANTHER" id="PTHR42781">
    <property type="entry name" value="SPERMIDINE/PUTRESCINE IMPORT ATP-BINDING PROTEIN POTA"/>
    <property type="match status" value="1"/>
</dbReference>
<comment type="function">
    <text evidence="16">Part of the ABC transporter complex WtpABC involved in molybdate/tungstate import. Responsible for energy coupling to the transport system.</text>
</comment>
<evidence type="ECO:0000256" key="2">
    <source>
        <dbReference type="ARBA" id="ARBA00022448"/>
    </source>
</evidence>
<evidence type="ECO:0000256" key="10">
    <source>
        <dbReference type="ARBA" id="ARBA00023136"/>
    </source>
</evidence>
<keyword evidence="4" id="KW-0410">Iron transport</keyword>
<proteinExistence type="inferred from homology"/>
<dbReference type="FunFam" id="3.40.50.300:FF:000425">
    <property type="entry name" value="Probable ABC transporter, ATP-binding subunit"/>
    <property type="match status" value="1"/>
</dbReference>
<protein>
    <recommendedName>
        <fullName evidence="14">Molybdate/tungstate import ATP-binding protein WtpC</fullName>
        <ecNumber evidence="13">7.3.2.6</ecNumber>
    </recommendedName>
</protein>
<evidence type="ECO:0000256" key="11">
    <source>
        <dbReference type="ARBA" id="ARBA00038307"/>
    </source>
</evidence>
<evidence type="ECO:0000256" key="5">
    <source>
        <dbReference type="ARBA" id="ARBA00022505"/>
    </source>
</evidence>
<dbReference type="CDD" id="cd03259">
    <property type="entry name" value="ABC_Carb_Solutes_like"/>
    <property type="match status" value="1"/>
</dbReference>
<keyword evidence="5" id="KW-0500">Molybdenum</keyword>
<keyword evidence="7 18" id="KW-0067">ATP-binding</keyword>
<dbReference type="InterPro" id="IPR050093">
    <property type="entry name" value="ABC_SmlMolc_Importer"/>
</dbReference>
<evidence type="ECO:0000256" key="1">
    <source>
        <dbReference type="ARBA" id="ARBA00004202"/>
    </source>
</evidence>
<dbReference type="InterPro" id="IPR003593">
    <property type="entry name" value="AAA+_ATPase"/>
</dbReference>
<keyword evidence="9" id="KW-0406">Ion transport</keyword>
<dbReference type="Gene3D" id="3.40.50.300">
    <property type="entry name" value="P-loop containing nucleotide triphosphate hydrolases"/>
    <property type="match status" value="1"/>
</dbReference>
<dbReference type="Proteomes" id="UP001430455">
    <property type="component" value="Unassembled WGS sequence"/>
</dbReference>
<dbReference type="PROSITE" id="PS50893">
    <property type="entry name" value="ABC_TRANSPORTER_2"/>
    <property type="match status" value="1"/>
</dbReference>
<keyword evidence="8" id="KW-0408">Iron</keyword>
<dbReference type="EC" id="7.3.2.6" evidence="13"/>
<evidence type="ECO:0000256" key="3">
    <source>
        <dbReference type="ARBA" id="ARBA00022475"/>
    </source>
</evidence>
<evidence type="ECO:0000256" key="14">
    <source>
        <dbReference type="ARBA" id="ARBA00041133"/>
    </source>
</evidence>
<evidence type="ECO:0000256" key="4">
    <source>
        <dbReference type="ARBA" id="ARBA00022496"/>
    </source>
</evidence>
<dbReference type="Pfam" id="PF00005">
    <property type="entry name" value="ABC_tran"/>
    <property type="match status" value="1"/>
</dbReference>
<evidence type="ECO:0000259" key="17">
    <source>
        <dbReference type="PROSITE" id="PS50893"/>
    </source>
</evidence>
<dbReference type="InterPro" id="IPR012340">
    <property type="entry name" value="NA-bd_OB-fold"/>
</dbReference>
<dbReference type="EMBL" id="RKLT01000016">
    <property type="protein sequence ID" value="MBX0297216.1"/>
    <property type="molecule type" value="Genomic_DNA"/>
</dbReference>
<dbReference type="AlphaFoldDB" id="A0AAW4PFM8"/>
<dbReference type="GO" id="GO:1901238">
    <property type="term" value="F:ABC-type tungstate transporter activity"/>
    <property type="evidence" value="ECO:0007669"/>
    <property type="project" value="UniProtKB-EC"/>
</dbReference>
<organism evidence="18 19">
    <name type="scientific">Haloarcula nitratireducens</name>
    <dbReference type="NCBI Taxonomy" id="2487749"/>
    <lineage>
        <taxon>Archaea</taxon>
        <taxon>Methanobacteriati</taxon>
        <taxon>Methanobacteriota</taxon>
        <taxon>Stenosarchaea group</taxon>
        <taxon>Halobacteria</taxon>
        <taxon>Halobacteriales</taxon>
        <taxon>Haloarculaceae</taxon>
        <taxon>Haloarcula</taxon>
    </lineage>
</organism>
<dbReference type="InterPro" id="IPR013611">
    <property type="entry name" value="Transp-assoc_OB_typ2"/>
</dbReference>
<dbReference type="Gene3D" id="2.40.50.100">
    <property type="match status" value="1"/>
</dbReference>
<evidence type="ECO:0000256" key="15">
    <source>
        <dbReference type="ARBA" id="ARBA00047936"/>
    </source>
</evidence>
<evidence type="ECO:0000256" key="13">
    <source>
        <dbReference type="ARBA" id="ARBA00039025"/>
    </source>
</evidence>
<dbReference type="GO" id="GO:0005524">
    <property type="term" value="F:ATP binding"/>
    <property type="evidence" value="ECO:0007669"/>
    <property type="project" value="UniProtKB-KW"/>
</dbReference>
<dbReference type="RefSeq" id="WP_220581806.1">
    <property type="nucleotide sequence ID" value="NZ_RKLT01000016.1"/>
</dbReference>
<keyword evidence="6" id="KW-0547">Nucleotide-binding</keyword>
<dbReference type="PANTHER" id="PTHR42781:SF4">
    <property type="entry name" value="SPERMIDINE_PUTRESCINE IMPORT ATP-BINDING PROTEIN POTA"/>
    <property type="match status" value="1"/>
</dbReference>
<dbReference type="GO" id="GO:0043190">
    <property type="term" value="C:ATP-binding cassette (ABC) transporter complex"/>
    <property type="evidence" value="ECO:0007669"/>
    <property type="project" value="InterPro"/>
</dbReference>
<comment type="catalytic activity">
    <reaction evidence="15">
        <text>tungstate(in) + ATP + H2O = tungstate(out) + ADP + phosphate + H(+)</text>
        <dbReference type="Rhea" id="RHEA:35027"/>
        <dbReference type="ChEBI" id="CHEBI:15377"/>
        <dbReference type="ChEBI" id="CHEBI:15378"/>
        <dbReference type="ChEBI" id="CHEBI:30616"/>
        <dbReference type="ChEBI" id="CHEBI:43474"/>
        <dbReference type="ChEBI" id="CHEBI:46502"/>
        <dbReference type="ChEBI" id="CHEBI:456216"/>
        <dbReference type="EC" id="7.3.2.6"/>
    </reaction>
</comment>
<dbReference type="GO" id="GO:0016887">
    <property type="term" value="F:ATP hydrolysis activity"/>
    <property type="evidence" value="ECO:0007669"/>
    <property type="project" value="InterPro"/>
</dbReference>
<dbReference type="InterPro" id="IPR003439">
    <property type="entry name" value="ABC_transporter-like_ATP-bd"/>
</dbReference>
<comment type="similarity">
    <text evidence="11">Belongs to the ABC transporter superfamily. Sulfate/tungstate importer (TC 3.A.1.6) family.</text>
</comment>
<dbReference type="Pfam" id="PF08402">
    <property type="entry name" value="TOBE_2"/>
    <property type="match status" value="1"/>
</dbReference>